<dbReference type="GO" id="GO:0005634">
    <property type="term" value="C:nucleus"/>
    <property type="evidence" value="ECO:0007669"/>
    <property type="project" value="UniProtKB-SubCell"/>
</dbReference>
<keyword evidence="3 4" id="KW-0539">Nucleus</keyword>
<accession>A0AAV6W9K9</accession>
<dbReference type="Pfam" id="PF16135">
    <property type="entry name" value="TDBD"/>
    <property type="match status" value="1"/>
</dbReference>
<reference evidence="7" key="1">
    <citation type="submission" date="2019-10" db="EMBL/GenBank/DDBJ databases">
        <authorList>
            <person name="Zhang R."/>
            <person name="Pan Y."/>
            <person name="Wang J."/>
            <person name="Ma R."/>
            <person name="Yu S."/>
        </authorList>
    </citation>
    <scope>NUCLEOTIDE SEQUENCE</scope>
    <source>
        <strain evidence="7">LA-IB0</strain>
        <tissue evidence="7">Leaf</tissue>
    </source>
</reference>
<evidence type="ECO:0000256" key="1">
    <source>
        <dbReference type="ARBA" id="ARBA00004123"/>
    </source>
</evidence>
<dbReference type="PANTHER" id="PTHR31413">
    <property type="entry name" value="AFP HOMOLOG 2"/>
    <property type="match status" value="1"/>
</dbReference>
<dbReference type="InterPro" id="IPR031307">
    <property type="entry name" value="Ninja_fam"/>
</dbReference>
<dbReference type="GO" id="GO:0045892">
    <property type="term" value="P:negative regulation of DNA-templated transcription"/>
    <property type="evidence" value="ECO:0007669"/>
    <property type="project" value="TreeGrafter"/>
</dbReference>
<feature type="compositionally biased region" description="Basic and acidic residues" evidence="5">
    <location>
        <begin position="22"/>
        <end position="41"/>
    </location>
</feature>
<evidence type="ECO:0000259" key="6">
    <source>
        <dbReference type="Pfam" id="PF16135"/>
    </source>
</evidence>
<name>A0AAV6W9K9_9LAMI</name>
<feature type="region of interest" description="Disordered" evidence="5">
    <location>
        <begin position="1"/>
        <end position="135"/>
    </location>
</feature>
<feature type="compositionally biased region" description="Polar residues" evidence="5">
    <location>
        <begin position="92"/>
        <end position="104"/>
    </location>
</feature>
<dbReference type="Proteomes" id="UP000826271">
    <property type="component" value="Unassembled WGS sequence"/>
</dbReference>
<dbReference type="EMBL" id="WHWC01000016">
    <property type="protein sequence ID" value="KAG8367378.1"/>
    <property type="molecule type" value="Genomic_DNA"/>
</dbReference>
<dbReference type="GO" id="GO:0009867">
    <property type="term" value="P:jasmonic acid mediated signaling pathway"/>
    <property type="evidence" value="ECO:0007669"/>
    <property type="project" value="TreeGrafter"/>
</dbReference>
<evidence type="ECO:0000256" key="2">
    <source>
        <dbReference type="ARBA" id="ARBA00006081"/>
    </source>
</evidence>
<feature type="compositionally biased region" description="Polar residues" evidence="5">
    <location>
        <begin position="413"/>
        <end position="434"/>
    </location>
</feature>
<comment type="similarity">
    <text evidence="2 4">Belongs to the Ninja family.</text>
</comment>
<feature type="compositionally biased region" description="Low complexity" evidence="5">
    <location>
        <begin position="8"/>
        <end position="21"/>
    </location>
</feature>
<comment type="caution">
    <text evidence="7">The sequence shown here is derived from an EMBL/GenBank/DDBJ whole genome shotgun (WGS) entry which is preliminary data.</text>
</comment>
<evidence type="ECO:0000256" key="5">
    <source>
        <dbReference type="SAM" id="MobiDB-lite"/>
    </source>
</evidence>
<evidence type="ECO:0000313" key="8">
    <source>
        <dbReference type="Proteomes" id="UP000826271"/>
    </source>
</evidence>
<dbReference type="PANTHER" id="PTHR31413:SF12">
    <property type="entry name" value="AFP HOMOLOG 2"/>
    <property type="match status" value="1"/>
</dbReference>
<feature type="compositionally biased region" description="Acidic residues" evidence="5">
    <location>
        <begin position="105"/>
        <end position="114"/>
    </location>
</feature>
<keyword evidence="8" id="KW-1185">Reference proteome</keyword>
<feature type="region of interest" description="Disordered" evidence="5">
    <location>
        <begin position="410"/>
        <end position="434"/>
    </location>
</feature>
<dbReference type="AlphaFoldDB" id="A0AAV6W9K9"/>
<sequence>MEDEKSLDLSLSLPCGGSSSLLKDKYGSSSDIRSDEGDRGSKIINEFKNFLEGGTQSGVGEKRKNLFIDTNQEKKHERETNHPDLTDKSKTSHISITTDEGSTAENEDVADSEVDGSTSRQVPQPDDVSKRFVSSGSLTRAEKEIHDFGNSSGVEILGQKRFTISSEKEFNAVNVPVSYGVPFSAQPVNMNMSYSQPVKDSNGTPSLSGYPLPGMMHAMAPTNGDRTGTQPVGSANYPLMFGYTPVQLPALDRDNSRGIVSTNQIAATYSGRNTVNPDTLSDSRNLTQATLPVHKSSESTPYDGRAVEHGKGNGKQRIGEGGSSSHKEVDHMKDESIPCEFPAIRPGIAAELKFGGCGTYPNLPWVSTTGSGPNGRTISGVTYRYSPTQIRIVCACHGSHMSPEEFVHHATEENTTPDGLPSFTGTNPAASAPS</sequence>
<comment type="subcellular location">
    <subcellularLocation>
        <location evidence="1 4">Nucleus</location>
    </subcellularLocation>
</comment>
<evidence type="ECO:0000256" key="3">
    <source>
        <dbReference type="ARBA" id="ARBA00023242"/>
    </source>
</evidence>
<feature type="region of interest" description="Disordered" evidence="5">
    <location>
        <begin position="294"/>
        <end position="328"/>
    </location>
</feature>
<organism evidence="7 8">
    <name type="scientific">Buddleja alternifolia</name>
    <dbReference type="NCBI Taxonomy" id="168488"/>
    <lineage>
        <taxon>Eukaryota</taxon>
        <taxon>Viridiplantae</taxon>
        <taxon>Streptophyta</taxon>
        <taxon>Embryophyta</taxon>
        <taxon>Tracheophyta</taxon>
        <taxon>Spermatophyta</taxon>
        <taxon>Magnoliopsida</taxon>
        <taxon>eudicotyledons</taxon>
        <taxon>Gunneridae</taxon>
        <taxon>Pentapetalae</taxon>
        <taxon>asterids</taxon>
        <taxon>lamiids</taxon>
        <taxon>Lamiales</taxon>
        <taxon>Scrophulariaceae</taxon>
        <taxon>Buddlejeae</taxon>
        <taxon>Buddleja</taxon>
    </lineage>
</organism>
<protein>
    <recommendedName>
        <fullName evidence="4">Ninja-family protein</fullName>
    </recommendedName>
    <alternativeName>
        <fullName evidence="4">ABI-binding protein</fullName>
    </alternativeName>
</protein>
<proteinExistence type="inferred from homology"/>
<evidence type="ECO:0000313" key="7">
    <source>
        <dbReference type="EMBL" id="KAG8367378.1"/>
    </source>
</evidence>
<gene>
    <name evidence="7" type="ORF">BUALT_Bualt16G0065800</name>
</gene>
<feature type="compositionally biased region" description="Basic and acidic residues" evidence="5">
    <location>
        <begin position="60"/>
        <end position="90"/>
    </location>
</feature>
<evidence type="ECO:0000256" key="4">
    <source>
        <dbReference type="RuleBase" id="RU369029"/>
    </source>
</evidence>
<feature type="domain" description="Tify" evidence="6">
    <location>
        <begin position="391"/>
        <end position="414"/>
    </location>
</feature>
<comment type="function">
    <text evidence="4">Acts as a negative regulator of abscisic acid (ABA) response.</text>
</comment>
<dbReference type="InterPro" id="IPR032308">
    <property type="entry name" value="TDBD"/>
</dbReference>